<gene>
    <name evidence="2" type="primary">PPUP7112</name>
</gene>
<feature type="non-terminal residue" evidence="2">
    <location>
        <position position="1"/>
    </location>
</feature>
<dbReference type="EMBL" id="GBYX01473466">
    <property type="protein sequence ID" value="JAO08193.1"/>
    <property type="molecule type" value="Transcribed_RNA"/>
</dbReference>
<feature type="non-terminal residue" evidence="2">
    <location>
        <position position="384"/>
    </location>
</feature>
<name>A0A0S7ET60_9TELE</name>
<organism evidence="2">
    <name type="scientific">Poeciliopsis prolifica</name>
    <name type="common">blackstripe livebearer</name>
    <dbReference type="NCBI Taxonomy" id="188132"/>
    <lineage>
        <taxon>Eukaryota</taxon>
        <taxon>Metazoa</taxon>
        <taxon>Chordata</taxon>
        <taxon>Craniata</taxon>
        <taxon>Vertebrata</taxon>
        <taxon>Euteleostomi</taxon>
        <taxon>Actinopterygii</taxon>
        <taxon>Neopterygii</taxon>
        <taxon>Teleostei</taxon>
        <taxon>Neoteleostei</taxon>
        <taxon>Acanthomorphata</taxon>
        <taxon>Ovalentaria</taxon>
        <taxon>Atherinomorphae</taxon>
        <taxon>Cyprinodontiformes</taxon>
        <taxon>Poeciliidae</taxon>
        <taxon>Poeciliinae</taxon>
        <taxon>Poeciliopsis</taxon>
    </lineage>
</organism>
<sequence>SGASFSIPPRTKPQIYKTTDGKLIVEDEFLNFLVVKIKTMCQEELVLLASNTFDFEWIESSRKVLFELCSNSKQRYTAFKGNQKAANAIKSCLKVLNECGEAIPRFVSHFLDELPPVTFNSLDVSNLLSKIERLQSEVCALKHTVSRQVDVEEKLREVTATIDRRVAAMERHLVSGGGGSSSVDVPALGMPNAGDMKLAVNVSEEVVACMDSVATNYVTADNAALPVNGTYTNCSRTTDEPVAVSDKLSSAVDEPASSPTWNLVVKQGRRKRTESHPAHQNRQTKPERKRPAPIIGTGAQSTIKVVKTKLATIFATRFVPDLDDETLTNYLKEKLGRDVECRRIVTGNTRYSSFKVSVECQNVAEVYNPELWPEGAVEIRYRPG</sequence>
<proteinExistence type="predicted"/>
<accession>A0A0S7ET60</accession>
<feature type="region of interest" description="Disordered" evidence="1">
    <location>
        <begin position="245"/>
        <end position="294"/>
    </location>
</feature>
<protein>
    <submittedName>
        <fullName evidence="2">PPUP7112</fullName>
    </submittedName>
</protein>
<dbReference type="AlphaFoldDB" id="A0A0S7ET60"/>
<evidence type="ECO:0000256" key="1">
    <source>
        <dbReference type="SAM" id="MobiDB-lite"/>
    </source>
</evidence>
<evidence type="ECO:0000313" key="2">
    <source>
        <dbReference type="EMBL" id="JAO08193.1"/>
    </source>
</evidence>
<reference evidence="2" key="1">
    <citation type="submission" date="2014-12" db="EMBL/GenBank/DDBJ databases">
        <title>Parallel Evolution in Life History Adaptation Evident in the Tissue-Specific Poeciliopsis prolifica transcriptome.</title>
        <authorList>
            <person name="Jue N.K."/>
            <person name="Foley R.J."/>
            <person name="Obergfell C."/>
            <person name="Reznick D.N."/>
            <person name="O'Neill R.J."/>
            <person name="O'Neill M.J."/>
        </authorList>
    </citation>
    <scope>NUCLEOTIDE SEQUENCE</scope>
</reference>